<evidence type="ECO:0000256" key="6">
    <source>
        <dbReference type="ARBA" id="ARBA00013053"/>
    </source>
</evidence>
<dbReference type="OrthoDB" id="9805628at2"/>
<dbReference type="InterPro" id="IPR050571">
    <property type="entry name" value="Class-IV_PLP-Dep_Aminotrnsfr"/>
</dbReference>
<comment type="similarity">
    <text evidence="5">Belongs to the class-IV pyridoxal-phosphate-dependent aminotransferase family.</text>
</comment>
<keyword evidence="11" id="KW-0032">Aminotransferase</keyword>
<dbReference type="Gene3D" id="3.20.10.10">
    <property type="entry name" value="D-amino Acid Aminotransferase, subunit A, domain 2"/>
    <property type="match status" value="1"/>
</dbReference>
<comment type="catalytic activity">
    <reaction evidence="9">
        <text>L-isoleucine + 2-oxoglutarate = (S)-3-methyl-2-oxopentanoate + L-glutamate</text>
        <dbReference type="Rhea" id="RHEA:24801"/>
        <dbReference type="ChEBI" id="CHEBI:16810"/>
        <dbReference type="ChEBI" id="CHEBI:29985"/>
        <dbReference type="ChEBI" id="CHEBI:35146"/>
        <dbReference type="ChEBI" id="CHEBI:58045"/>
        <dbReference type="EC" id="2.6.1.42"/>
    </reaction>
</comment>
<name>A0A344TM76_9BACT</name>
<dbReference type="GO" id="GO:0008652">
    <property type="term" value="P:amino acid biosynthetic process"/>
    <property type="evidence" value="ECO:0007669"/>
    <property type="project" value="UniProtKB-ARBA"/>
</dbReference>
<evidence type="ECO:0000313" key="11">
    <source>
        <dbReference type="EMBL" id="AXE19747.1"/>
    </source>
</evidence>
<dbReference type="EMBL" id="CP030850">
    <property type="protein sequence ID" value="AXE19747.1"/>
    <property type="molecule type" value="Genomic_DNA"/>
</dbReference>
<dbReference type="InterPro" id="IPR036038">
    <property type="entry name" value="Aminotransferase-like"/>
</dbReference>
<dbReference type="Gene3D" id="3.30.470.10">
    <property type="match status" value="1"/>
</dbReference>
<dbReference type="FunFam" id="3.20.10.10:FF:000002">
    <property type="entry name" value="D-alanine aminotransferase"/>
    <property type="match status" value="1"/>
</dbReference>
<keyword evidence="12" id="KW-1185">Reference proteome</keyword>
<dbReference type="EC" id="2.6.1.42" evidence="6"/>
<dbReference type="RefSeq" id="WP_114068515.1">
    <property type="nucleotide sequence ID" value="NZ_CP030850.1"/>
</dbReference>
<evidence type="ECO:0000256" key="1">
    <source>
        <dbReference type="ARBA" id="ARBA00001933"/>
    </source>
</evidence>
<proteinExistence type="inferred from homology"/>
<sequence length="277" mass="31425">MHCYFNGDIIPVEQASVKINDLALLRGYGLFDYFRTYNGVPFEWDGYWARFTRSAEVLRLPVALTQAQTADVLAELYKLADKPDIAYRFVLTGGYSPDSVSVVQPNFLIIAENLPKDNPEGRYRGIKVLPFEFVRDLPELKSTNYLHMIRLAAEMKSQGAADLLYHKDGEVSELTRSNFFIFKGDTLITPDQNILHGITRRVVLELAKKDFKVEIRPLKVEELEEADEAFTTSTTKWVMPVVQIGRQIVGDGKPGVRTLKLLEQFEELVTGYGLVKA</sequence>
<comment type="pathway">
    <text evidence="4">Amino-acid biosynthesis; L-leucine biosynthesis; L-leucine from 3-methyl-2-oxobutanoate: step 4/4.</text>
</comment>
<keyword evidence="7" id="KW-0663">Pyridoxal phosphate</keyword>
<dbReference type="InterPro" id="IPR043131">
    <property type="entry name" value="BCAT-like_N"/>
</dbReference>
<dbReference type="SUPFAM" id="SSF56752">
    <property type="entry name" value="D-aminoacid aminotransferase-like PLP-dependent enzymes"/>
    <property type="match status" value="1"/>
</dbReference>
<organism evidence="11 12">
    <name type="scientific">Runella rosea</name>
    <dbReference type="NCBI Taxonomy" id="2259595"/>
    <lineage>
        <taxon>Bacteria</taxon>
        <taxon>Pseudomonadati</taxon>
        <taxon>Bacteroidota</taxon>
        <taxon>Cytophagia</taxon>
        <taxon>Cytophagales</taxon>
        <taxon>Spirosomataceae</taxon>
        <taxon>Runella</taxon>
    </lineage>
</organism>
<dbReference type="Pfam" id="PF01063">
    <property type="entry name" value="Aminotran_4"/>
    <property type="match status" value="1"/>
</dbReference>
<dbReference type="AlphaFoldDB" id="A0A344TM76"/>
<evidence type="ECO:0000256" key="8">
    <source>
        <dbReference type="ARBA" id="ARBA00048212"/>
    </source>
</evidence>
<dbReference type="GO" id="GO:0004084">
    <property type="term" value="F:branched-chain-amino-acid transaminase activity"/>
    <property type="evidence" value="ECO:0007669"/>
    <property type="project" value="UniProtKB-EC"/>
</dbReference>
<comment type="pathway">
    <text evidence="3">Amino-acid biosynthesis; L-valine biosynthesis; L-valine from pyruvate: step 4/4.</text>
</comment>
<gene>
    <name evidence="11" type="ORF">DR864_19385</name>
</gene>
<evidence type="ECO:0000256" key="10">
    <source>
        <dbReference type="ARBA" id="ARBA00049229"/>
    </source>
</evidence>
<dbReference type="PANTHER" id="PTHR42743:SF11">
    <property type="entry name" value="AMINODEOXYCHORISMATE LYASE"/>
    <property type="match status" value="1"/>
</dbReference>
<protein>
    <recommendedName>
        <fullName evidence="6">branched-chain-amino-acid transaminase</fullName>
        <ecNumber evidence="6">2.6.1.42</ecNumber>
    </recommendedName>
</protein>
<dbReference type="PANTHER" id="PTHR42743">
    <property type="entry name" value="AMINO-ACID AMINOTRANSFERASE"/>
    <property type="match status" value="1"/>
</dbReference>
<reference evidence="11 12" key="1">
    <citation type="submission" date="2018-07" db="EMBL/GenBank/DDBJ databases">
        <title>Genome sequencing of Runella.</title>
        <authorList>
            <person name="Baek M.-G."/>
            <person name="Yi H."/>
        </authorList>
    </citation>
    <scope>NUCLEOTIDE SEQUENCE [LARGE SCALE GENOMIC DNA]</scope>
    <source>
        <strain evidence="11 12">HYN0085</strain>
    </source>
</reference>
<comment type="cofactor">
    <cofactor evidence="1">
        <name>pyridoxal 5'-phosphate</name>
        <dbReference type="ChEBI" id="CHEBI:597326"/>
    </cofactor>
</comment>
<evidence type="ECO:0000256" key="7">
    <source>
        <dbReference type="ARBA" id="ARBA00022898"/>
    </source>
</evidence>
<dbReference type="InterPro" id="IPR001544">
    <property type="entry name" value="Aminotrans_IV"/>
</dbReference>
<dbReference type="Proteomes" id="UP000251993">
    <property type="component" value="Chromosome"/>
</dbReference>
<evidence type="ECO:0000256" key="9">
    <source>
        <dbReference type="ARBA" id="ARBA00048798"/>
    </source>
</evidence>
<comment type="catalytic activity">
    <reaction evidence="10">
        <text>L-leucine + 2-oxoglutarate = 4-methyl-2-oxopentanoate + L-glutamate</text>
        <dbReference type="Rhea" id="RHEA:18321"/>
        <dbReference type="ChEBI" id="CHEBI:16810"/>
        <dbReference type="ChEBI" id="CHEBI:17865"/>
        <dbReference type="ChEBI" id="CHEBI:29985"/>
        <dbReference type="ChEBI" id="CHEBI:57427"/>
        <dbReference type="EC" id="2.6.1.42"/>
    </reaction>
</comment>
<evidence type="ECO:0000256" key="4">
    <source>
        <dbReference type="ARBA" id="ARBA00005072"/>
    </source>
</evidence>
<evidence type="ECO:0000256" key="5">
    <source>
        <dbReference type="ARBA" id="ARBA00009320"/>
    </source>
</evidence>
<comment type="catalytic activity">
    <reaction evidence="8">
        <text>L-valine + 2-oxoglutarate = 3-methyl-2-oxobutanoate + L-glutamate</text>
        <dbReference type="Rhea" id="RHEA:24813"/>
        <dbReference type="ChEBI" id="CHEBI:11851"/>
        <dbReference type="ChEBI" id="CHEBI:16810"/>
        <dbReference type="ChEBI" id="CHEBI:29985"/>
        <dbReference type="ChEBI" id="CHEBI:57762"/>
        <dbReference type="EC" id="2.6.1.42"/>
    </reaction>
</comment>
<evidence type="ECO:0000256" key="3">
    <source>
        <dbReference type="ARBA" id="ARBA00004931"/>
    </source>
</evidence>
<accession>A0A344TM76</accession>
<dbReference type="InterPro" id="IPR043132">
    <property type="entry name" value="BCAT-like_C"/>
</dbReference>
<keyword evidence="11" id="KW-0808">Transferase</keyword>
<dbReference type="KEGG" id="run:DR864_19385"/>
<comment type="pathway">
    <text evidence="2">Amino-acid biosynthesis; L-isoleucine biosynthesis; L-isoleucine from 2-oxobutanoate: step 4/4.</text>
</comment>
<dbReference type="GO" id="GO:0046394">
    <property type="term" value="P:carboxylic acid biosynthetic process"/>
    <property type="evidence" value="ECO:0007669"/>
    <property type="project" value="UniProtKB-ARBA"/>
</dbReference>
<evidence type="ECO:0000256" key="2">
    <source>
        <dbReference type="ARBA" id="ARBA00004824"/>
    </source>
</evidence>
<evidence type="ECO:0000313" key="12">
    <source>
        <dbReference type="Proteomes" id="UP000251993"/>
    </source>
</evidence>